<dbReference type="EMBL" id="RCML01000661">
    <property type="protein sequence ID" value="KAG2971590.1"/>
    <property type="molecule type" value="Genomic_DNA"/>
</dbReference>
<evidence type="ECO:0000313" key="3">
    <source>
        <dbReference type="EMBL" id="KAG2905616.1"/>
    </source>
</evidence>
<dbReference type="EMBL" id="JAENGZ010000527">
    <property type="protein sequence ID" value="KAG6957713.1"/>
    <property type="molecule type" value="Genomic_DNA"/>
</dbReference>
<dbReference type="Proteomes" id="UP000251314">
    <property type="component" value="Unassembled WGS sequence"/>
</dbReference>
<evidence type="ECO:0008006" key="10">
    <source>
        <dbReference type="Google" id="ProtNLM"/>
    </source>
</evidence>
<dbReference type="Proteomes" id="UP000697107">
    <property type="component" value="Unassembled WGS sequence"/>
</dbReference>
<organism evidence="8 9">
    <name type="scientific">Phytophthora cactorum</name>
    <dbReference type="NCBI Taxonomy" id="29920"/>
    <lineage>
        <taxon>Eukaryota</taxon>
        <taxon>Sar</taxon>
        <taxon>Stramenopiles</taxon>
        <taxon>Oomycota</taxon>
        <taxon>Peronosporomycetes</taxon>
        <taxon>Peronosporales</taxon>
        <taxon>Peronosporaceae</taxon>
        <taxon>Phytophthora</taxon>
    </lineage>
</organism>
<reference evidence="2" key="2">
    <citation type="submission" date="2018-10" db="EMBL/GenBank/DDBJ databases">
        <title>Effector identification in a new, highly contiguous assembly of the strawberry crown rot pathogen Phytophthora cactorum.</title>
        <authorList>
            <person name="Armitage A.D."/>
            <person name="Nellist C.F."/>
            <person name="Bates H."/>
            <person name="Vickerstaff R.J."/>
            <person name="Harrison R.J."/>
        </authorList>
    </citation>
    <scope>NUCLEOTIDE SEQUENCE</scope>
    <source>
        <strain evidence="2">15-7</strain>
        <strain evidence="3">4032</strain>
        <strain evidence="4">4040</strain>
        <strain evidence="5">P415</strain>
        <strain evidence="6">P421</strain>
    </source>
</reference>
<sequence length="118" mass="12668">MQTAADAGAQDILECFAANGTNINGYDNEEEGESGPPYVDSGDDDAAKAISRIPPGRMYRRVNSYDRDELAMQAAVAAGIVELAVWLIDVVDMEPSEGIAEAAGNGHLPMLEILNRQW</sequence>
<dbReference type="EMBL" id="RCMV01000522">
    <property type="protein sequence ID" value="KAG3215932.1"/>
    <property type="molecule type" value="Genomic_DNA"/>
</dbReference>
<dbReference type="Proteomes" id="UP000688947">
    <property type="component" value="Unassembled WGS sequence"/>
</dbReference>
<feature type="region of interest" description="Disordered" evidence="1">
    <location>
        <begin position="24"/>
        <end position="47"/>
    </location>
</feature>
<evidence type="ECO:0000313" key="8">
    <source>
        <dbReference type="EMBL" id="RAW29918.1"/>
    </source>
</evidence>
<evidence type="ECO:0000313" key="4">
    <source>
        <dbReference type="EMBL" id="KAG2930733.1"/>
    </source>
</evidence>
<dbReference type="Proteomes" id="UP000774804">
    <property type="component" value="Unassembled WGS sequence"/>
</dbReference>
<protein>
    <recommendedName>
        <fullName evidence="10">Ankyrin repeat-containing domain</fullName>
    </recommendedName>
</protein>
<accession>A0A329S2Y0</accession>
<evidence type="ECO:0000313" key="5">
    <source>
        <dbReference type="EMBL" id="KAG2971590.1"/>
    </source>
</evidence>
<evidence type="ECO:0000313" key="6">
    <source>
        <dbReference type="EMBL" id="KAG3215932.1"/>
    </source>
</evidence>
<proteinExistence type="predicted"/>
<dbReference type="Proteomes" id="UP000735874">
    <property type="component" value="Unassembled WGS sequence"/>
</dbReference>
<name>A0A329S2Y0_9STRA</name>
<evidence type="ECO:0000256" key="1">
    <source>
        <dbReference type="SAM" id="MobiDB-lite"/>
    </source>
</evidence>
<dbReference type="EMBL" id="RCMI01000559">
    <property type="protein sequence ID" value="KAG2905616.1"/>
    <property type="molecule type" value="Genomic_DNA"/>
</dbReference>
<evidence type="ECO:0000313" key="9">
    <source>
        <dbReference type="Proteomes" id="UP000251314"/>
    </source>
</evidence>
<dbReference type="STRING" id="29920.A0A329S2Y0"/>
<dbReference type="Proteomes" id="UP000760860">
    <property type="component" value="Unassembled WGS sequence"/>
</dbReference>
<dbReference type="VEuPathDB" id="FungiDB:PC110_g13729"/>
<comment type="caution">
    <text evidence="8">The sequence shown here is derived from an EMBL/GenBank/DDBJ whole genome shotgun (WGS) entry which is preliminary data.</text>
</comment>
<reference evidence="7" key="3">
    <citation type="submission" date="2021-01" db="EMBL/GenBank/DDBJ databases">
        <title>Phytophthora aleatoria, a newly-described species from Pinus radiata is distinct from Phytophthora cactorum isolates based on comparative genomics.</title>
        <authorList>
            <person name="Mcdougal R."/>
            <person name="Panda P."/>
            <person name="Williams N."/>
            <person name="Studholme D.J."/>
        </authorList>
    </citation>
    <scope>NUCLEOTIDE SEQUENCE</scope>
    <source>
        <strain evidence="7">NZFS 3830</strain>
    </source>
</reference>
<dbReference type="EMBL" id="MJFZ01000400">
    <property type="protein sequence ID" value="RAW29918.1"/>
    <property type="molecule type" value="Genomic_DNA"/>
</dbReference>
<dbReference type="OrthoDB" id="10271632at2759"/>
<dbReference type="EMBL" id="RCMG01000388">
    <property type="protein sequence ID" value="KAG2855184.1"/>
    <property type="molecule type" value="Genomic_DNA"/>
</dbReference>
<keyword evidence="9" id="KW-1185">Reference proteome</keyword>
<dbReference type="AlphaFoldDB" id="A0A329S2Y0"/>
<evidence type="ECO:0000313" key="2">
    <source>
        <dbReference type="EMBL" id="KAG2855184.1"/>
    </source>
</evidence>
<dbReference type="EMBL" id="RCMK01000405">
    <property type="protein sequence ID" value="KAG2930733.1"/>
    <property type="molecule type" value="Genomic_DNA"/>
</dbReference>
<reference evidence="8 9" key="1">
    <citation type="submission" date="2018-01" db="EMBL/GenBank/DDBJ databases">
        <title>Draft genome of the strawberry crown rot pathogen Phytophthora cactorum.</title>
        <authorList>
            <person name="Armitage A.D."/>
            <person name="Lysoe E."/>
            <person name="Nellist C.F."/>
            <person name="Harrison R.J."/>
            <person name="Brurberg M.B."/>
        </authorList>
    </citation>
    <scope>NUCLEOTIDE SEQUENCE [LARGE SCALE GENOMIC DNA]</scope>
    <source>
        <strain evidence="8 9">10300</strain>
    </source>
</reference>
<evidence type="ECO:0000313" key="7">
    <source>
        <dbReference type="EMBL" id="KAG6957713.1"/>
    </source>
</evidence>
<gene>
    <name evidence="7" type="ORF">JG687_00009813</name>
    <name evidence="8" type="ORF">PC110_g13729</name>
    <name evidence="2" type="ORF">PC113_g12657</name>
    <name evidence="3" type="ORF">PC115_g14548</name>
    <name evidence="4" type="ORF">PC117_g13651</name>
    <name evidence="5" type="ORF">PC118_g16199</name>
    <name evidence="6" type="ORF">PC129_g13199</name>
</gene>
<dbReference type="Proteomes" id="UP000736787">
    <property type="component" value="Unassembled WGS sequence"/>
</dbReference>